<organism evidence="2 3">
    <name type="scientific">Ameca splendens</name>
    <dbReference type="NCBI Taxonomy" id="208324"/>
    <lineage>
        <taxon>Eukaryota</taxon>
        <taxon>Metazoa</taxon>
        <taxon>Chordata</taxon>
        <taxon>Craniata</taxon>
        <taxon>Vertebrata</taxon>
        <taxon>Euteleostomi</taxon>
        <taxon>Actinopterygii</taxon>
        <taxon>Neopterygii</taxon>
        <taxon>Teleostei</taxon>
        <taxon>Neoteleostei</taxon>
        <taxon>Acanthomorphata</taxon>
        <taxon>Ovalentaria</taxon>
        <taxon>Atherinomorphae</taxon>
        <taxon>Cyprinodontiformes</taxon>
        <taxon>Goodeidae</taxon>
        <taxon>Ameca</taxon>
    </lineage>
</organism>
<feature type="compositionally biased region" description="Polar residues" evidence="1">
    <location>
        <begin position="722"/>
        <end position="748"/>
    </location>
</feature>
<evidence type="ECO:0000313" key="2">
    <source>
        <dbReference type="EMBL" id="MEQ2284927.1"/>
    </source>
</evidence>
<feature type="region of interest" description="Disordered" evidence="1">
    <location>
        <begin position="677"/>
        <end position="748"/>
    </location>
</feature>
<accession>A0ABV0XU56</accession>
<evidence type="ECO:0008006" key="4">
    <source>
        <dbReference type="Google" id="ProtNLM"/>
    </source>
</evidence>
<feature type="region of interest" description="Disordered" evidence="1">
    <location>
        <begin position="117"/>
        <end position="162"/>
    </location>
</feature>
<keyword evidence="3" id="KW-1185">Reference proteome</keyword>
<evidence type="ECO:0000313" key="3">
    <source>
        <dbReference type="Proteomes" id="UP001469553"/>
    </source>
</evidence>
<feature type="region of interest" description="Disordered" evidence="1">
    <location>
        <begin position="514"/>
        <end position="537"/>
    </location>
</feature>
<evidence type="ECO:0000256" key="1">
    <source>
        <dbReference type="SAM" id="MobiDB-lite"/>
    </source>
</evidence>
<gene>
    <name evidence="2" type="ORF">AMECASPLE_026658</name>
</gene>
<dbReference type="EMBL" id="JAHRIP010012152">
    <property type="protein sequence ID" value="MEQ2284927.1"/>
    <property type="molecule type" value="Genomic_DNA"/>
</dbReference>
<feature type="compositionally biased region" description="Low complexity" evidence="1">
    <location>
        <begin position="357"/>
        <end position="368"/>
    </location>
</feature>
<feature type="compositionally biased region" description="Polar residues" evidence="1">
    <location>
        <begin position="117"/>
        <end position="127"/>
    </location>
</feature>
<comment type="caution">
    <text evidence="2">The sequence shown here is derived from an EMBL/GenBank/DDBJ whole genome shotgun (WGS) entry which is preliminary data.</text>
</comment>
<protein>
    <recommendedName>
        <fullName evidence="4">Ankyrin 2b, neuronal</fullName>
    </recommendedName>
</protein>
<feature type="region of interest" description="Disordered" evidence="1">
    <location>
        <begin position="554"/>
        <end position="576"/>
    </location>
</feature>
<feature type="compositionally biased region" description="Polar residues" evidence="1">
    <location>
        <begin position="223"/>
        <end position="235"/>
    </location>
</feature>
<feature type="region of interest" description="Disordered" evidence="1">
    <location>
        <begin position="339"/>
        <end position="372"/>
    </location>
</feature>
<proteinExistence type="predicted"/>
<feature type="compositionally biased region" description="Basic and acidic residues" evidence="1">
    <location>
        <begin position="705"/>
        <end position="721"/>
    </location>
</feature>
<dbReference type="Proteomes" id="UP001469553">
    <property type="component" value="Unassembled WGS sequence"/>
</dbReference>
<feature type="compositionally biased region" description="Basic and acidic residues" evidence="1">
    <location>
        <begin position="236"/>
        <end position="252"/>
    </location>
</feature>
<feature type="compositionally biased region" description="Low complexity" evidence="1">
    <location>
        <begin position="144"/>
        <end position="155"/>
    </location>
</feature>
<name>A0ABV0XU56_9TELE</name>
<feature type="compositionally biased region" description="Basic and acidic residues" evidence="1">
    <location>
        <begin position="196"/>
        <end position="219"/>
    </location>
</feature>
<sequence>MYVGKRKRLLLNIQALSRECLNLGCLSGQPLPQDFFTKEIQGQAQQKDYLVLVSPSTFKTNISQYSKQSNVDMGQMQGFQVEKLLLTHDSNTAIIVSPIAPALDLVKTEHDIRLTSQSSFPQETYEYTESDPVTLETQDNGDEPTTMSSNSSPTPQESGSPQLDQLLSDLKEMKLKFSPERLDSYASESSDDSPEKEEAHTYEEPSSEEEPRPDKRDEVSVFTDAQLTEYSTNVRDCSDEKRASESNIDIHQESNLSPTAASLISELPQKFGEEIDLSPNSGPFQFCRSMESFTDEFSSLADTPEKNLTDFNKEDLTITTSLSHEAQCLPIQSFESRGITEEASAQTNKDQCLWDGTSTETTSSQSASDFTPDTVTSARHFSFDEPITYPSSRSVEIPSVEDRPMMCEQHSEETMTPADYECFATESPSFQLKTDISSSASDEEYTIPLGDAETSFASVTYTSTPLRIAHGAHCIEDSPNLEYFEVEPYFDCKQGMCDFSETELDAPESISSLNVGQAQHQPGHLGTQEKAKQKVLLSSGSEDYEDAPLVHESYHQGHGESKESLRQSETSDEEFTLCKTSQPSGTYYSNKSLQREVSAEFGSISESSDEEFLTTRIIRRVVIKVEQMADLPTESVTEETYRDENGHLVIKRVTRKVISKCVSVDGVEREVIPSEEAPQQSFTVADGDSCSKDKFPKSEGSPSSRQERAALEKKTVVDGERTTTSQGDQSLASDLPSAQNDFQQGPHA</sequence>
<reference evidence="2 3" key="1">
    <citation type="submission" date="2021-06" db="EMBL/GenBank/DDBJ databases">
        <authorList>
            <person name="Palmer J.M."/>
        </authorList>
    </citation>
    <scope>NUCLEOTIDE SEQUENCE [LARGE SCALE GENOMIC DNA]</scope>
    <source>
        <strain evidence="2 3">AS_MEX2019</strain>
        <tissue evidence="2">Muscle</tissue>
    </source>
</reference>
<feature type="compositionally biased region" description="Basic and acidic residues" evidence="1">
    <location>
        <begin position="554"/>
        <end position="566"/>
    </location>
</feature>
<feature type="region of interest" description="Disordered" evidence="1">
    <location>
        <begin position="179"/>
        <end position="254"/>
    </location>
</feature>